<dbReference type="InterPro" id="IPR048303">
    <property type="entry name" value="Tla3_C"/>
</dbReference>
<evidence type="ECO:0000256" key="1">
    <source>
        <dbReference type="SAM" id="Phobius"/>
    </source>
</evidence>
<feature type="transmembrane region" description="Helical" evidence="1">
    <location>
        <begin position="12"/>
        <end position="29"/>
    </location>
</feature>
<sequence length="542" mass="59141">MKAAKRPQPRGYLALFAAWSAGWTGYNMLRYYDAWSKTQIEAVGMARNVMWGILAGAACLAILFVGAWRLRAGSASAATGTAADSSLGAVSASASALPVAAVADPRPDLLELRGVGMRVDVWAQTDLWQFLKEQKDAYRSVLSNNPKDYPSDRDSVQNKASRALSSSFKYSAGEGVERWPIPVIIFGPPKAKDANNDIANLITTTRQDASLAFQMFLTAQAVYVDNPQAQIDYVFNFFDRNPTVPEVLIYGMDGQAVRSWFTDNDVRAGQHVPSQFDAMVGLLVSRSDRVNQYMRPYVNDDPEGAGADDRQYDTIKLANFFWNVNSEPKQGLDVSPPSVEHWQSKLPLLWQSLSNKGPGTFKPDDWFPARWARWQLKEFDDAPMLGYLHRPVAVSLKDADGHPLRGGAQADALRAGWQKVQTQLPNGGKVARLFFDSVATPSVLPLLHTLDADDRLDPTNLAEGFDVGHRLGNLGIMGPMVGLGLSTMASYDAGNGSVTVNVTPDGDLHFMLVTPPDAAEKTANTQARNLPADPFVHLVPGG</sequence>
<dbReference type="RefSeq" id="WP_090680996.1">
    <property type="nucleotide sequence ID" value="NZ_CADERL010000001.1"/>
</dbReference>
<dbReference type="InterPro" id="IPR021531">
    <property type="entry name" value="Tla3_N"/>
</dbReference>
<feature type="transmembrane region" description="Helical" evidence="1">
    <location>
        <begin position="49"/>
        <end position="68"/>
    </location>
</feature>
<dbReference type="OrthoDB" id="8837296at2"/>
<evidence type="ECO:0000259" key="2">
    <source>
        <dbReference type="Pfam" id="PF11394"/>
    </source>
</evidence>
<organism evidence="4 5">
    <name type="scientific">Paraburkholderia phenazinium</name>
    <dbReference type="NCBI Taxonomy" id="60549"/>
    <lineage>
        <taxon>Bacteria</taxon>
        <taxon>Pseudomonadati</taxon>
        <taxon>Pseudomonadota</taxon>
        <taxon>Betaproteobacteria</taxon>
        <taxon>Burkholderiales</taxon>
        <taxon>Burkholderiaceae</taxon>
        <taxon>Paraburkholderia</taxon>
    </lineage>
</organism>
<keyword evidence="1" id="KW-0472">Membrane</keyword>
<protein>
    <recommendedName>
        <fullName evidence="6">DUF2875 domain-containing protein</fullName>
    </recommendedName>
</protein>
<dbReference type="Proteomes" id="UP000199706">
    <property type="component" value="Unassembled WGS sequence"/>
</dbReference>
<dbReference type="EMBL" id="FNCJ01000001">
    <property type="protein sequence ID" value="SDF86923.1"/>
    <property type="molecule type" value="Genomic_DNA"/>
</dbReference>
<dbReference type="AlphaFoldDB" id="A0A1G7PL08"/>
<keyword evidence="1" id="KW-1133">Transmembrane helix</keyword>
<dbReference type="Pfam" id="PF11394">
    <property type="entry name" value="Tla3_N"/>
    <property type="match status" value="1"/>
</dbReference>
<evidence type="ECO:0000259" key="3">
    <source>
        <dbReference type="Pfam" id="PF20995"/>
    </source>
</evidence>
<name>A0A1G7PL08_9BURK</name>
<accession>A0A1G7PL08</accession>
<feature type="domain" description="Type VI lipase adapter protein Tla3 N-terminal" evidence="2">
    <location>
        <begin position="110"/>
        <end position="260"/>
    </location>
</feature>
<dbReference type="Pfam" id="PF20995">
    <property type="entry name" value="Tla3_C"/>
    <property type="match status" value="1"/>
</dbReference>
<proteinExistence type="predicted"/>
<feature type="domain" description="Type VI lipase adapter protein Tla3 C-terminal" evidence="3">
    <location>
        <begin position="385"/>
        <end position="514"/>
    </location>
</feature>
<gene>
    <name evidence="4" type="ORF">SAMN05216466_101352</name>
</gene>
<reference evidence="4 5" key="1">
    <citation type="submission" date="2016-10" db="EMBL/GenBank/DDBJ databases">
        <authorList>
            <person name="de Groot N.N."/>
        </authorList>
    </citation>
    <scope>NUCLEOTIDE SEQUENCE [LARGE SCALE GENOMIC DNA]</scope>
    <source>
        <strain evidence="4 5">LMG 2247</strain>
    </source>
</reference>
<evidence type="ECO:0000313" key="5">
    <source>
        <dbReference type="Proteomes" id="UP000199706"/>
    </source>
</evidence>
<keyword evidence="1" id="KW-0812">Transmembrane</keyword>
<evidence type="ECO:0008006" key="6">
    <source>
        <dbReference type="Google" id="ProtNLM"/>
    </source>
</evidence>
<evidence type="ECO:0000313" key="4">
    <source>
        <dbReference type="EMBL" id="SDF86923.1"/>
    </source>
</evidence>